<reference evidence="2" key="1">
    <citation type="submission" date="2021-08" db="EMBL/GenBank/DDBJ databases">
        <title>WGS assembly of Ceratopteris richardii.</title>
        <authorList>
            <person name="Marchant D.B."/>
            <person name="Chen G."/>
            <person name="Jenkins J."/>
            <person name="Shu S."/>
            <person name="Leebens-Mack J."/>
            <person name="Grimwood J."/>
            <person name="Schmutz J."/>
            <person name="Soltis P."/>
            <person name="Soltis D."/>
            <person name="Chen Z.-H."/>
        </authorList>
    </citation>
    <scope>NUCLEOTIDE SEQUENCE</scope>
    <source>
        <strain evidence="2">Whitten #5841</strain>
        <tissue evidence="2">Leaf</tissue>
    </source>
</reference>
<dbReference type="Proteomes" id="UP000825935">
    <property type="component" value="Chromosome 17"/>
</dbReference>
<dbReference type="PANTHER" id="PTHR33732:SF3">
    <property type="entry name" value="OS07G0671800 PROTEIN"/>
    <property type="match status" value="1"/>
</dbReference>
<dbReference type="AlphaFoldDB" id="A0A8T2SYN4"/>
<name>A0A8T2SYN4_CERRI</name>
<evidence type="ECO:0000313" key="3">
    <source>
        <dbReference type="Proteomes" id="UP000825935"/>
    </source>
</evidence>
<dbReference type="InterPro" id="IPR008802">
    <property type="entry name" value="REF"/>
</dbReference>
<comment type="caution">
    <text evidence="2">The sequence shown here is derived from an EMBL/GenBank/DDBJ whole genome shotgun (WGS) entry which is preliminary data.</text>
</comment>
<keyword evidence="3" id="KW-1185">Reference proteome</keyword>
<comment type="similarity">
    <text evidence="1">Belongs to the REF/SRPP family.</text>
</comment>
<dbReference type="OrthoDB" id="1905464at2759"/>
<evidence type="ECO:0000313" key="2">
    <source>
        <dbReference type="EMBL" id="KAH7373677.1"/>
    </source>
</evidence>
<dbReference type="PANTHER" id="PTHR33732">
    <property type="entry name" value="REF/SRPP-LIKE PROTEIN OS05G0151300/LOC_OS05G05940"/>
    <property type="match status" value="1"/>
</dbReference>
<sequence>MSLGVASCAFCHIDFYRFRYCMACTSMPMARLGSLRYLGFIEILAGKAYETVGHLYNSTKESKQLRPLKQSIDLIEEQVKTAIHPILANIGGKPHELLLFVDRKVDSITSTIDYGLLDELWGRTYYASDAAKYVSRKMFVLFQEIQKEGIGGAARSYYFKHEVLAQQWSSEAWKQFVEWSPALQNLHFTAPATTFSSTVANYVGNSINGLQVLLASILPHIPSGENETPGKMHTS</sequence>
<dbReference type="EMBL" id="CM035422">
    <property type="protein sequence ID" value="KAH7373677.1"/>
    <property type="molecule type" value="Genomic_DNA"/>
</dbReference>
<protein>
    <submittedName>
        <fullName evidence="2">Uncharacterized protein</fullName>
    </submittedName>
</protein>
<dbReference type="Pfam" id="PF05755">
    <property type="entry name" value="REF"/>
    <property type="match status" value="1"/>
</dbReference>
<proteinExistence type="inferred from homology"/>
<accession>A0A8T2SYN4</accession>
<organism evidence="2 3">
    <name type="scientific">Ceratopteris richardii</name>
    <name type="common">Triangle waterfern</name>
    <dbReference type="NCBI Taxonomy" id="49495"/>
    <lineage>
        <taxon>Eukaryota</taxon>
        <taxon>Viridiplantae</taxon>
        <taxon>Streptophyta</taxon>
        <taxon>Embryophyta</taxon>
        <taxon>Tracheophyta</taxon>
        <taxon>Polypodiopsida</taxon>
        <taxon>Polypodiidae</taxon>
        <taxon>Polypodiales</taxon>
        <taxon>Pteridineae</taxon>
        <taxon>Pteridaceae</taxon>
        <taxon>Parkerioideae</taxon>
        <taxon>Ceratopteris</taxon>
    </lineage>
</organism>
<evidence type="ECO:0000256" key="1">
    <source>
        <dbReference type="ARBA" id="ARBA00009737"/>
    </source>
</evidence>
<gene>
    <name evidence="2" type="ORF">KP509_17G068200</name>
</gene>